<organism evidence="4 5">
    <name type="scientific">Aequorivita aquimaris</name>
    <dbReference type="NCBI Taxonomy" id="1548749"/>
    <lineage>
        <taxon>Bacteria</taxon>
        <taxon>Pseudomonadati</taxon>
        <taxon>Bacteroidota</taxon>
        <taxon>Flavobacteriia</taxon>
        <taxon>Flavobacteriales</taxon>
        <taxon>Flavobacteriaceae</taxon>
        <taxon>Aequorivita</taxon>
    </lineage>
</organism>
<dbReference type="Gene3D" id="1.10.357.10">
    <property type="entry name" value="Tetracycline Repressor, domain 2"/>
    <property type="match status" value="1"/>
</dbReference>
<dbReference type="Pfam" id="PF00440">
    <property type="entry name" value="TetR_N"/>
    <property type="match status" value="1"/>
</dbReference>
<dbReference type="GO" id="GO:0003677">
    <property type="term" value="F:DNA binding"/>
    <property type="evidence" value="ECO:0007669"/>
    <property type="project" value="UniProtKB-UniRule"/>
</dbReference>
<proteinExistence type="predicted"/>
<accession>A0A137RLH0</accession>
<feature type="DNA-binding region" description="H-T-H motif" evidence="2">
    <location>
        <begin position="36"/>
        <end position="55"/>
    </location>
</feature>
<comment type="caution">
    <text evidence="4">The sequence shown here is derived from an EMBL/GenBank/DDBJ whole genome shotgun (WGS) entry which is preliminary data.</text>
</comment>
<reference evidence="5" key="1">
    <citation type="submission" date="2014-10" db="EMBL/GenBank/DDBJ databases">
        <title>Genome sequencing of Vitellibacter sp. D-24.</title>
        <authorList>
            <person name="Thevarajoo S."/>
            <person name="Selvaratnam C."/>
            <person name="Goh K.M."/>
            <person name="Chong C.S."/>
        </authorList>
    </citation>
    <scope>NUCLEOTIDE SEQUENCE [LARGE SCALE GENOMIC DNA]</scope>
    <source>
        <strain evidence="5">D-24</strain>
    </source>
</reference>
<dbReference type="Proteomes" id="UP000070138">
    <property type="component" value="Unassembled WGS sequence"/>
</dbReference>
<feature type="domain" description="HTH tetR-type" evidence="3">
    <location>
        <begin position="15"/>
        <end position="73"/>
    </location>
</feature>
<sequence length="198" mass="22922">MKKEYFKSGRINQKLETRNKILNSAQYFLNRGLEFTLEDIAKECGISRATVYRYYSNIEILVNKAALNIQAENPDKIVENIKEDSLEDRILYIQNYYNKLAIEHESAFRKYLSSVITSNPSEIKRGARRKKTLQLAFENTSIDNKESEKLINLLTILMGIEPLIVTKDVVGLNNTQSMEIMKWGVQLILKGYFASKKE</sequence>
<name>A0A137RLH0_9FLAO</name>
<protein>
    <submittedName>
        <fullName evidence="4">TetR family transcriptional regulator</fullName>
    </submittedName>
</protein>
<dbReference type="STRING" id="1548749.LS48_00550"/>
<keyword evidence="1 2" id="KW-0238">DNA-binding</keyword>
<dbReference type="AlphaFoldDB" id="A0A137RLH0"/>
<reference evidence="4 5" key="2">
    <citation type="journal article" date="2016" name="Int. J. Syst. Evol. Microbiol.">
        <title>Vitellibacter aquimaris sp. nov., a marine bacterium isolated from seawater.</title>
        <authorList>
            <person name="Thevarajoo S."/>
            <person name="Selvaratnam C."/>
            <person name="Goh K.M."/>
            <person name="Hong K.W."/>
            <person name="Chan X.Y."/>
            <person name="Chan K.G."/>
            <person name="Chong C.S."/>
        </authorList>
    </citation>
    <scope>NUCLEOTIDE SEQUENCE [LARGE SCALE GENOMIC DNA]</scope>
    <source>
        <strain evidence="4 5">D-24</strain>
    </source>
</reference>
<gene>
    <name evidence="4" type="ORF">LS48_00550</name>
</gene>
<dbReference type="InterPro" id="IPR009057">
    <property type="entry name" value="Homeodomain-like_sf"/>
</dbReference>
<evidence type="ECO:0000313" key="4">
    <source>
        <dbReference type="EMBL" id="KXO01005.1"/>
    </source>
</evidence>
<evidence type="ECO:0000256" key="2">
    <source>
        <dbReference type="PROSITE-ProRule" id="PRU00335"/>
    </source>
</evidence>
<dbReference type="PROSITE" id="PS50977">
    <property type="entry name" value="HTH_TETR_2"/>
    <property type="match status" value="1"/>
</dbReference>
<dbReference type="OrthoDB" id="9795011at2"/>
<dbReference type="PATRIC" id="fig|1548749.3.peg.120"/>
<dbReference type="InterPro" id="IPR001647">
    <property type="entry name" value="HTH_TetR"/>
</dbReference>
<keyword evidence="5" id="KW-1185">Reference proteome</keyword>
<evidence type="ECO:0000259" key="3">
    <source>
        <dbReference type="PROSITE" id="PS50977"/>
    </source>
</evidence>
<evidence type="ECO:0000313" key="5">
    <source>
        <dbReference type="Proteomes" id="UP000070138"/>
    </source>
</evidence>
<dbReference type="EMBL" id="JRWG01000001">
    <property type="protein sequence ID" value="KXO01005.1"/>
    <property type="molecule type" value="Genomic_DNA"/>
</dbReference>
<evidence type="ECO:0000256" key="1">
    <source>
        <dbReference type="ARBA" id="ARBA00023125"/>
    </source>
</evidence>
<dbReference type="SUPFAM" id="SSF46689">
    <property type="entry name" value="Homeodomain-like"/>
    <property type="match status" value="1"/>
</dbReference>
<dbReference type="RefSeq" id="WP_062618914.1">
    <property type="nucleotide sequence ID" value="NZ_JRWG01000001.1"/>
</dbReference>